<dbReference type="GeneID" id="85311023"/>
<name>A0AAJ0BZC3_9PEZI</name>
<comment type="caution">
    <text evidence="5">The sequence shown here is derived from an EMBL/GenBank/DDBJ whole genome shotgun (WGS) entry which is preliminary data.</text>
</comment>
<dbReference type="InterPro" id="IPR039913">
    <property type="entry name" value="RPAP1/Rba50"/>
</dbReference>
<gene>
    <name evidence="5" type="ORF">QBC33DRAFT_537944</name>
</gene>
<dbReference type="Proteomes" id="UP001244011">
    <property type="component" value="Unassembled WGS sequence"/>
</dbReference>
<evidence type="ECO:0000259" key="4">
    <source>
        <dbReference type="Pfam" id="PF08621"/>
    </source>
</evidence>
<feature type="compositionally biased region" description="Polar residues" evidence="2">
    <location>
        <begin position="45"/>
        <end position="63"/>
    </location>
</feature>
<feature type="region of interest" description="Disordered" evidence="2">
    <location>
        <begin position="1"/>
        <end position="115"/>
    </location>
</feature>
<feature type="compositionally biased region" description="Basic and acidic residues" evidence="2">
    <location>
        <begin position="95"/>
        <end position="107"/>
    </location>
</feature>
<dbReference type="PANTHER" id="PTHR21483:SF18">
    <property type="entry name" value="RNA POLYMERASE II-ASSOCIATED PROTEIN 1"/>
    <property type="match status" value="1"/>
</dbReference>
<dbReference type="Pfam" id="PF08620">
    <property type="entry name" value="RPAP1_C"/>
    <property type="match status" value="1"/>
</dbReference>
<dbReference type="InterPro" id="IPR013929">
    <property type="entry name" value="RPAP1_C"/>
</dbReference>
<feature type="domain" description="RPAP1 C-terminal" evidence="3">
    <location>
        <begin position="310"/>
        <end position="376"/>
    </location>
</feature>
<feature type="domain" description="RPAP1 N-terminal" evidence="4">
    <location>
        <begin position="99"/>
        <end position="143"/>
    </location>
</feature>
<evidence type="ECO:0000313" key="5">
    <source>
        <dbReference type="EMBL" id="KAK1767303.1"/>
    </source>
</evidence>
<organism evidence="5 6">
    <name type="scientific">Phialemonium atrogriseum</name>
    <dbReference type="NCBI Taxonomy" id="1093897"/>
    <lineage>
        <taxon>Eukaryota</taxon>
        <taxon>Fungi</taxon>
        <taxon>Dikarya</taxon>
        <taxon>Ascomycota</taxon>
        <taxon>Pezizomycotina</taxon>
        <taxon>Sordariomycetes</taxon>
        <taxon>Sordariomycetidae</taxon>
        <taxon>Cephalothecales</taxon>
        <taxon>Cephalothecaceae</taxon>
        <taxon>Phialemonium</taxon>
    </lineage>
</organism>
<keyword evidence="6" id="KW-1185">Reference proteome</keyword>
<evidence type="ECO:0000256" key="1">
    <source>
        <dbReference type="ARBA" id="ARBA00009953"/>
    </source>
</evidence>
<dbReference type="GO" id="GO:0006366">
    <property type="term" value="P:transcription by RNA polymerase II"/>
    <property type="evidence" value="ECO:0007669"/>
    <property type="project" value="InterPro"/>
</dbReference>
<dbReference type="AlphaFoldDB" id="A0AAJ0BZC3"/>
<dbReference type="PANTHER" id="PTHR21483">
    <property type="entry name" value="RNA POLYMERASE II-ASSOCIATED PROTEIN 1"/>
    <property type="match status" value="1"/>
</dbReference>
<evidence type="ECO:0000259" key="3">
    <source>
        <dbReference type="Pfam" id="PF08620"/>
    </source>
</evidence>
<accession>A0AAJ0BZC3</accession>
<protein>
    <submittedName>
        <fullName evidence="5">RPAP1-like protein</fullName>
    </submittedName>
</protein>
<proteinExistence type="inferred from homology"/>
<feature type="region of interest" description="Disordered" evidence="2">
    <location>
        <begin position="139"/>
        <end position="251"/>
    </location>
</feature>
<evidence type="ECO:0000313" key="6">
    <source>
        <dbReference type="Proteomes" id="UP001244011"/>
    </source>
</evidence>
<evidence type="ECO:0000256" key="2">
    <source>
        <dbReference type="SAM" id="MobiDB-lite"/>
    </source>
</evidence>
<dbReference type="RefSeq" id="XP_060283516.1">
    <property type="nucleotide sequence ID" value="XM_060427836.1"/>
</dbReference>
<dbReference type="Pfam" id="PF08621">
    <property type="entry name" value="RPAP1_N"/>
    <property type="match status" value="1"/>
</dbReference>
<comment type="similarity">
    <text evidence="1">Belongs to the RPAP1 family.</text>
</comment>
<feature type="compositionally biased region" description="Polar residues" evidence="2">
    <location>
        <begin position="181"/>
        <end position="191"/>
    </location>
</feature>
<dbReference type="InterPro" id="IPR013930">
    <property type="entry name" value="RPAP1_N"/>
</dbReference>
<dbReference type="EMBL" id="MU839008">
    <property type="protein sequence ID" value="KAK1767303.1"/>
    <property type="molecule type" value="Genomic_DNA"/>
</dbReference>
<reference evidence="5" key="1">
    <citation type="submission" date="2023-06" db="EMBL/GenBank/DDBJ databases">
        <title>Genome-scale phylogeny and comparative genomics of the fungal order Sordariales.</title>
        <authorList>
            <consortium name="Lawrence Berkeley National Laboratory"/>
            <person name="Hensen N."/>
            <person name="Bonometti L."/>
            <person name="Westerberg I."/>
            <person name="Brannstrom I.O."/>
            <person name="Guillou S."/>
            <person name="Cros-Aarteil S."/>
            <person name="Calhoun S."/>
            <person name="Haridas S."/>
            <person name="Kuo A."/>
            <person name="Mondo S."/>
            <person name="Pangilinan J."/>
            <person name="Riley R."/>
            <person name="Labutti K."/>
            <person name="Andreopoulos B."/>
            <person name="Lipzen A."/>
            <person name="Chen C."/>
            <person name="Yanf M."/>
            <person name="Daum C."/>
            <person name="Ng V."/>
            <person name="Clum A."/>
            <person name="Steindorff A."/>
            <person name="Ohm R."/>
            <person name="Martin F."/>
            <person name="Silar P."/>
            <person name="Natvig D."/>
            <person name="Lalanne C."/>
            <person name="Gautier V."/>
            <person name="Ament-Velasquez S.L."/>
            <person name="Kruys A."/>
            <person name="Hutchinson M.I."/>
            <person name="Powell A.J."/>
            <person name="Barry K."/>
            <person name="Miller A.N."/>
            <person name="Grigoriev I.V."/>
            <person name="Debuchy R."/>
            <person name="Gladieux P."/>
            <person name="Thoren M.H."/>
            <person name="Johannesson H."/>
        </authorList>
    </citation>
    <scope>NUCLEOTIDE SEQUENCE</scope>
    <source>
        <strain evidence="5">8032-3</strain>
    </source>
</reference>
<sequence>MDPTQLVLDVKEKAVDNVKPPTFPAPSSGTTGFPAHKKRARVSAFKQQRQQKQSTAEATPTYSSHDRQPLGSSSSAAPSEENARPTDQSQSGLAAEDKRRIDRENQTRLETMSQAEIEEAQKELLKELDPSILQMLLKRANISEPRDSSPFDNPRAPNTPQPPTVTVEDTSAAKQARLDNTENGQIPSIESQKIEAPGKLTKKVTFDEDAAPPAPPGDLFPLSTQPSQAANKPADVPSARTTHFPSAPPVPDLNPSDPDFLANLHSKFFPNLPADPSKLAWMAPIPTTDSPADRDSPYHPSQSSLPVSALRFDFRGSLLPPRLSRSIPASMGLHHHGEAPEAAGYTVPELARLARSAVPAQRCVAFQTLGRILFRLGDGEWGAGEGGRVGDEDDLAFAIWRLFRQGRVLETLEEAAAVEEGAGHRGARVYAIEALWLFEKGGWKEKWRGL</sequence>